<reference evidence="1" key="1">
    <citation type="journal article" date="2014" name="Int. J. Syst. Evol. Microbiol.">
        <title>Complete genome sequence of Corynebacterium casei LMG S-19264T (=DSM 44701T), isolated from a smear-ripened cheese.</title>
        <authorList>
            <consortium name="US DOE Joint Genome Institute (JGI-PGF)"/>
            <person name="Walter F."/>
            <person name="Albersmeier A."/>
            <person name="Kalinowski J."/>
            <person name="Ruckert C."/>
        </authorList>
    </citation>
    <scope>NUCLEOTIDE SEQUENCE</scope>
    <source>
        <strain evidence="1">JCM 4784</strain>
    </source>
</reference>
<proteinExistence type="predicted"/>
<reference evidence="1" key="2">
    <citation type="submission" date="2020-09" db="EMBL/GenBank/DDBJ databases">
        <authorList>
            <person name="Sun Q."/>
            <person name="Ohkuma M."/>
        </authorList>
    </citation>
    <scope>NUCLEOTIDE SEQUENCE</scope>
    <source>
        <strain evidence="1">JCM 4784</strain>
    </source>
</reference>
<evidence type="ECO:0000313" key="2">
    <source>
        <dbReference type="Proteomes" id="UP000608024"/>
    </source>
</evidence>
<organism evidence="1 2">
    <name type="scientific">Streptomyces longispororuber</name>
    <dbReference type="NCBI Taxonomy" id="68230"/>
    <lineage>
        <taxon>Bacteria</taxon>
        <taxon>Bacillati</taxon>
        <taxon>Actinomycetota</taxon>
        <taxon>Actinomycetes</taxon>
        <taxon>Kitasatosporales</taxon>
        <taxon>Streptomycetaceae</taxon>
        <taxon>Streptomyces</taxon>
    </lineage>
</organism>
<protein>
    <submittedName>
        <fullName evidence="1">Uncharacterized protein</fullName>
    </submittedName>
</protein>
<accession>A0A919DP30</accession>
<gene>
    <name evidence="1" type="ORF">GCM10018785_33850</name>
</gene>
<dbReference type="Proteomes" id="UP000608024">
    <property type="component" value="Unassembled WGS sequence"/>
</dbReference>
<comment type="caution">
    <text evidence="1">The sequence shown here is derived from an EMBL/GenBank/DDBJ whole genome shotgun (WGS) entry which is preliminary data.</text>
</comment>
<dbReference type="EMBL" id="BNBT01000045">
    <property type="protein sequence ID" value="GHE62054.1"/>
    <property type="molecule type" value="Genomic_DNA"/>
</dbReference>
<name>A0A919DP30_9ACTN</name>
<sequence length="67" mass="7369">MACTTCTGHHPVPLRRFSAGDVRASLKAAHAATEERARTDQPVHVHYDLRTDAFVVLRTDPAKEVTS</sequence>
<dbReference type="AlphaFoldDB" id="A0A919DP30"/>
<evidence type="ECO:0000313" key="1">
    <source>
        <dbReference type="EMBL" id="GHE62054.1"/>
    </source>
</evidence>
<keyword evidence="2" id="KW-1185">Reference proteome</keyword>